<reference evidence="1" key="1">
    <citation type="submission" date="2023-10" db="EMBL/GenBank/DDBJ databases">
        <authorList>
            <person name="Chen Y."/>
            <person name="Shah S."/>
            <person name="Dougan E. K."/>
            <person name="Thang M."/>
            <person name="Chan C."/>
        </authorList>
    </citation>
    <scope>NUCLEOTIDE SEQUENCE [LARGE SCALE GENOMIC DNA]</scope>
</reference>
<keyword evidence="2" id="KW-1185">Reference proteome</keyword>
<dbReference type="Proteomes" id="UP001189429">
    <property type="component" value="Unassembled WGS sequence"/>
</dbReference>
<protein>
    <recommendedName>
        <fullName evidence="3">F5/8 type C domain-containing protein</fullName>
    </recommendedName>
</protein>
<organism evidence="1 2">
    <name type="scientific">Prorocentrum cordatum</name>
    <dbReference type="NCBI Taxonomy" id="2364126"/>
    <lineage>
        <taxon>Eukaryota</taxon>
        <taxon>Sar</taxon>
        <taxon>Alveolata</taxon>
        <taxon>Dinophyceae</taxon>
        <taxon>Prorocentrales</taxon>
        <taxon>Prorocentraceae</taxon>
        <taxon>Prorocentrum</taxon>
    </lineage>
</organism>
<gene>
    <name evidence="1" type="ORF">PCOR1329_LOCUS57849</name>
</gene>
<evidence type="ECO:0008006" key="3">
    <source>
        <dbReference type="Google" id="ProtNLM"/>
    </source>
</evidence>
<comment type="caution">
    <text evidence="1">The sequence shown here is derived from an EMBL/GenBank/DDBJ whole genome shotgun (WGS) entry which is preliminary data.</text>
</comment>
<accession>A0ABN9VKN8</accession>
<evidence type="ECO:0000313" key="2">
    <source>
        <dbReference type="Proteomes" id="UP001189429"/>
    </source>
</evidence>
<sequence>MYFTEVNISGAWTRRHRSESLMWAAEGVDPGHSKWINFHDIRVKVVRGHTLAGTRYLNVYLRGLNRAKFAIGGLLGEASATRAKGVGQWGRPSQEAWGF</sequence>
<dbReference type="EMBL" id="CAUYUJ010017162">
    <property type="protein sequence ID" value="CAK0872350.1"/>
    <property type="molecule type" value="Genomic_DNA"/>
</dbReference>
<evidence type="ECO:0000313" key="1">
    <source>
        <dbReference type="EMBL" id="CAK0872350.1"/>
    </source>
</evidence>
<proteinExistence type="predicted"/>
<name>A0ABN9VKN8_9DINO</name>